<sequence>MTLSEATQPIMNAFPASDRLLQNLKDYTAMSTELLWQRQLIFLSASVLTGFYFSPIAAALFYGTIMLCEVQDLILARRAKRLSSEDGKAIFVTLVWILLNTLLSASAICVYAVSVALMQDAGGHFTPLFFLFAAALFAAMNNHQIVLALALRLILYGISFIFITIWDLWHERPGLESELWLHFFTVVFVMYFLIDSSAAYLRLYRRNLAQLETLREEHERTKIAYIAKSQFISTVSHELRTPLTSVKGSLDLINSGALGAVPEKMHGLMEIAGKNAQRLATLINDVLDLQKIEAGEMEYRISVVNAQALVFEAVESTIGYADLHEVHLECANENAEPFFVEADESRLMQVMANLISNAAKFSFNGGTVTVGCKRMGGKVRIYVKDEGIGIPEGVKDRVFERFTQLDSSDQRHAGGTGLGLNITKEIVEHFGGTIDYESEVGEGTTFFVDLPEKFVDPIP</sequence>
<dbReference type="PROSITE" id="PS50109">
    <property type="entry name" value="HIS_KIN"/>
    <property type="match status" value="1"/>
</dbReference>
<dbReference type="InterPro" id="IPR036097">
    <property type="entry name" value="HisK_dim/P_sf"/>
</dbReference>
<dbReference type="EMBL" id="JADMKU010000040">
    <property type="protein sequence ID" value="MBR9653562.1"/>
    <property type="molecule type" value="Genomic_DNA"/>
</dbReference>
<evidence type="ECO:0000256" key="2">
    <source>
        <dbReference type="ARBA" id="ARBA00012438"/>
    </source>
</evidence>
<gene>
    <name evidence="9" type="ORF">IT775_20805</name>
</gene>
<dbReference type="Pfam" id="PF02518">
    <property type="entry name" value="HATPase_c"/>
    <property type="match status" value="1"/>
</dbReference>
<protein>
    <recommendedName>
        <fullName evidence="2">histidine kinase</fullName>
        <ecNumber evidence="2">2.7.13.3</ecNumber>
    </recommendedName>
</protein>
<dbReference type="PANTHER" id="PTHR43711">
    <property type="entry name" value="TWO-COMPONENT HISTIDINE KINASE"/>
    <property type="match status" value="1"/>
</dbReference>
<evidence type="ECO:0000313" key="10">
    <source>
        <dbReference type="Proteomes" id="UP001195941"/>
    </source>
</evidence>
<keyword evidence="4" id="KW-0808">Transferase</keyword>
<keyword evidence="7" id="KW-0812">Transmembrane</keyword>
<keyword evidence="7" id="KW-1133">Transmembrane helix</keyword>
<feature type="transmembrane region" description="Helical" evidence="7">
    <location>
        <begin position="40"/>
        <end position="68"/>
    </location>
</feature>
<evidence type="ECO:0000256" key="1">
    <source>
        <dbReference type="ARBA" id="ARBA00000085"/>
    </source>
</evidence>
<organism evidence="9 10">
    <name type="scientific">Thalassovita aquimarina</name>
    <dbReference type="NCBI Taxonomy" id="2785917"/>
    <lineage>
        <taxon>Bacteria</taxon>
        <taxon>Pseudomonadati</taxon>
        <taxon>Pseudomonadota</taxon>
        <taxon>Alphaproteobacteria</taxon>
        <taxon>Rhodobacterales</taxon>
        <taxon>Roseobacteraceae</taxon>
        <taxon>Thalassovita</taxon>
    </lineage>
</organism>
<keyword evidence="6" id="KW-0902">Two-component regulatory system</keyword>
<keyword evidence="10" id="KW-1185">Reference proteome</keyword>
<feature type="transmembrane region" description="Helical" evidence="7">
    <location>
        <begin position="89"/>
        <end position="115"/>
    </location>
</feature>
<dbReference type="PANTHER" id="PTHR43711:SF1">
    <property type="entry name" value="HISTIDINE KINASE 1"/>
    <property type="match status" value="1"/>
</dbReference>
<feature type="transmembrane region" description="Helical" evidence="7">
    <location>
        <begin position="121"/>
        <end position="139"/>
    </location>
</feature>
<feature type="transmembrane region" description="Helical" evidence="7">
    <location>
        <begin position="146"/>
        <end position="169"/>
    </location>
</feature>
<dbReference type="PRINTS" id="PR00344">
    <property type="entry name" value="BCTRLSENSOR"/>
</dbReference>
<reference evidence="9 10" key="1">
    <citation type="journal article" date="2021" name="Arch. Microbiol.">
        <title>Thalassobius aquimarinus sp. nov., isolated from the Sea of Japan seashore.</title>
        <authorList>
            <person name="Kurilenko V.V."/>
            <person name="Romanenko L.A."/>
            <person name="Chernysheva N.Y."/>
            <person name="Velansky P.V."/>
            <person name="Tekutyeva L.A."/>
            <person name="Isaeva M.P."/>
            <person name="Mikhailov V.V."/>
        </authorList>
    </citation>
    <scope>NUCLEOTIDE SEQUENCE [LARGE SCALE GENOMIC DNA]</scope>
    <source>
        <strain evidence="9 10">KMM 8518</strain>
    </source>
</reference>
<evidence type="ECO:0000259" key="8">
    <source>
        <dbReference type="PROSITE" id="PS50109"/>
    </source>
</evidence>
<dbReference type="EC" id="2.7.13.3" evidence="2"/>
<proteinExistence type="predicted"/>
<dbReference type="RefSeq" id="WP_212703186.1">
    <property type="nucleotide sequence ID" value="NZ_JADMKU010000040.1"/>
</dbReference>
<comment type="catalytic activity">
    <reaction evidence="1">
        <text>ATP + protein L-histidine = ADP + protein N-phospho-L-histidine.</text>
        <dbReference type="EC" id="2.7.13.3"/>
    </reaction>
</comment>
<keyword evidence="5 9" id="KW-0418">Kinase</keyword>
<evidence type="ECO:0000256" key="5">
    <source>
        <dbReference type="ARBA" id="ARBA00022777"/>
    </source>
</evidence>
<dbReference type="InterPro" id="IPR003594">
    <property type="entry name" value="HATPase_dom"/>
</dbReference>
<dbReference type="InterPro" id="IPR003661">
    <property type="entry name" value="HisK_dim/P_dom"/>
</dbReference>
<evidence type="ECO:0000313" key="9">
    <source>
        <dbReference type="EMBL" id="MBR9653562.1"/>
    </source>
</evidence>
<dbReference type="SMART" id="SM00388">
    <property type="entry name" value="HisKA"/>
    <property type="match status" value="1"/>
</dbReference>
<dbReference type="GO" id="GO:0016301">
    <property type="term" value="F:kinase activity"/>
    <property type="evidence" value="ECO:0007669"/>
    <property type="project" value="UniProtKB-KW"/>
</dbReference>
<evidence type="ECO:0000256" key="4">
    <source>
        <dbReference type="ARBA" id="ARBA00022679"/>
    </source>
</evidence>
<accession>A0ABS5HX79</accession>
<keyword evidence="7" id="KW-0472">Membrane</keyword>
<dbReference type="InterPro" id="IPR050736">
    <property type="entry name" value="Sensor_HK_Regulatory"/>
</dbReference>
<comment type="caution">
    <text evidence="9">The sequence shown here is derived from an EMBL/GenBank/DDBJ whole genome shotgun (WGS) entry which is preliminary data.</text>
</comment>
<dbReference type="InterPro" id="IPR005467">
    <property type="entry name" value="His_kinase_dom"/>
</dbReference>
<feature type="transmembrane region" description="Helical" evidence="7">
    <location>
        <begin position="181"/>
        <end position="201"/>
    </location>
</feature>
<evidence type="ECO:0000256" key="6">
    <source>
        <dbReference type="ARBA" id="ARBA00023012"/>
    </source>
</evidence>
<evidence type="ECO:0000256" key="7">
    <source>
        <dbReference type="SAM" id="Phobius"/>
    </source>
</evidence>
<dbReference type="CDD" id="cd00082">
    <property type="entry name" value="HisKA"/>
    <property type="match status" value="1"/>
</dbReference>
<dbReference type="Gene3D" id="1.10.287.130">
    <property type="match status" value="1"/>
</dbReference>
<evidence type="ECO:0000256" key="3">
    <source>
        <dbReference type="ARBA" id="ARBA00022553"/>
    </source>
</evidence>
<dbReference type="Proteomes" id="UP001195941">
    <property type="component" value="Unassembled WGS sequence"/>
</dbReference>
<dbReference type="Pfam" id="PF00512">
    <property type="entry name" value="HisKA"/>
    <property type="match status" value="1"/>
</dbReference>
<dbReference type="Gene3D" id="3.30.565.10">
    <property type="entry name" value="Histidine kinase-like ATPase, C-terminal domain"/>
    <property type="match status" value="1"/>
</dbReference>
<feature type="domain" description="Histidine kinase" evidence="8">
    <location>
        <begin position="234"/>
        <end position="454"/>
    </location>
</feature>
<dbReference type="SMART" id="SM00387">
    <property type="entry name" value="HATPase_c"/>
    <property type="match status" value="1"/>
</dbReference>
<dbReference type="InterPro" id="IPR004358">
    <property type="entry name" value="Sig_transdc_His_kin-like_C"/>
</dbReference>
<dbReference type="InterPro" id="IPR036890">
    <property type="entry name" value="HATPase_C_sf"/>
</dbReference>
<dbReference type="SUPFAM" id="SSF55874">
    <property type="entry name" value="ATPase domain of HSP90 chaperone/DNA topoisomerase II/histidine kinase"/>
    <property type="match status" value="1"/>
</dbReference>
<keyword evidence="3" id="KW-0597">Phosphoprotein</keyword>
<name>A0ABS5HX79_9RHOB</name>
<dbReference type="CDD" id="cd00075">
    <property type="entry name" value="HATPase"/>
    <property type="match status" value="1"/>
</dbReference>
<dbReference type="SUPFAM" id="SSF47384">
    <property type="entry name" value="Homodimeric domain of signal transducing histidine kinase"/>
    <property type="match status" value="1"/>
</dbReference>